<comment type="caution">
    <text evidence="3">The sequence shown here is derived from an EMBL/GenBank/DDBJ whole genome shotgun (WGS) entry which is preliminary data.</text>
</comment>
<evidence type="ECO:0000313" key="3">
    <source>
        <dbReference type="EMBL" id="THG19648.1"/>
    </source>
</evidence>
<feature type="region of interest" description="Disordered" evidence="1">
    <location>
        <begin position="256"/>
        <end position="277"/>
    </location>
</feature>
<accession>A0A4S4ES32</accession>
<dbReference type="Proteomes" id="UP000306102">
    <property type="component" value="Unassembled WGS sequence"/>
</dbReference>
<feature type="compositionally biased region" description="Polar residues" evidence="1">
    <location>
        <begin position="259"/>
        <end position="277"/>
    </location>
</feature>
<name>A0A4S4ES32_CAMSN</name>
<gene>
    <name evidence="3" type="ORF">TEA_019069</name>
</gene>
<proteinExistence type="predicted"/>
<keyword evidence="4" id="KW-1185">Reference proteome</keyword>
<keyword evidence="2" id="KW-0812">Transmembrane</keyword>
<feature type="transmembrane region" description="Helical" evidence="2">
    <location>
        <begin position="37"/>
        <end position="53"/>
    </location>
</feature>
<keyword evidence="2" id="KW-1133">Transmembrane helix</keyword>
<feature type="transmembrane region" description="Helical" evidence="2">
    <location>
        <begin position="60"/>
        <end position="81"/>
    </location>
</feature>
<reference evidence="3 4" key="1">
    <citation type="journal article" date="2018" name="Proc. Natl. Acad. Sci. U.S.A.">
        <title>Draft genome sequence of Camellia sinensis var. sinensis provides insights into the evolution of the tea genome and tea quality.</title>
        <authorList>
            <person name="Wei C."/>
            <person name="Yang H."/>
            <person name="Wang S."/>
            <person name="Zhao J."/>
            <person name="Liu C."/>
            <person name="Gao L."/>
            <person name="Xia E."/>
            <person name="Lu Y."/>
            <person name="Tai Y."/>
            <person name="She G."/>
            <person name="Sun J."/>
            <person name="Cao H."/>
            <person name="Tong W."/>
            <person name="Gao Q."/>
            <person name="Li Y."/>
            <person name="Deng W."/>
            <person name="Jiang X."/>
            <person name="Wang W."/>
            <person name="Chen Q."/>
            <person name="Zhang S."/>
            <person name="Li H."/>
            <person name="Wu J."/>
            <person name="Wang P."/>
            <person name="Li P."/>
            <person name="Shi C."/>
            <person name="Zheng F."/>
            <person name="Jian J."/>
            <person name="Huang B."/>
            <person name="Shan D."/>
            <person name="Shi M."/>
            <person name="Fang C."/>
            <person name="Yue Y."/>
            <person name="Li F."/>
            <person name="Li D."/>
            <person name="Wei S."/>
            <person name="Han B."/>
            <person name="Jiang C."/>
            <person name="Yin Y."/>
            <person name="Xia T."/>
            <person name="Zhang Z."/>
            <person name="Bennetzen J.L."/>
            <person name="Zhao S."/>
            <person name="Wan X."/>
        </authorList>
    </citation>
    <scope>NUCLEOTIDE SEQUENCE [LARGE SCALE GENOMIC DNA]</scope>
    <source>
        <strain evidence="4">cv. Shuchazao</strain>
        <tissue evidence="3">Leaf</tissue>
    </source>
</reference>
<dbReference type="PANTHER" id="PTHR37746">
    <property type="entry name" value="TRANSMEMBRANE PROTEIN"/>
    <property type="match status" value="1"/>
</dbReference>
<dbReference type="AlphaFoldDB" id="A0A4S4ES32"/>
<organism evidence="3 4">
    <name type="scientific">Camellia sinensis var. sinensis</name>
    <name type="common">China tea</name>
    <dbReference type="NCBI Taxonomy" id="542762"/>
    <lineage>
        <taxon>Eukaryota</taxon>
        <taxon>Viridiplantae</taxon>
        <taxon>Streptophyta</taxon>
        <taxon>Embryophyta</taxon>
        <taxon>Tracheophyta</taxon>
        <taxon>Spermatophyta</taxon>
        <taxon>Magnoliopsida</taxon>
        <taxon>eudicotyledons</taxon>
        <taxon>Gunneridae</taxon>
        <taxon>Pentapetalae</taxon>
        <taxon>asterids</taxon>
        <taxon>Ericales</taxon>
        <taxon>Theaceae</taxon>
        <taxon>Camellia</taxon>
    </lineage>
</organism>
<evidence type="ECO:0000313" key="4">
    <source>
        <dbReference type="Proteomes" id="UP000306102"/>
    </source>
</evidence>
<keyword evidence="2" id="KW-0472">Membrane</keyword>
<protein>
    <submittedName>
        <fullName evidence="3">Uncharacterized protein</fullName>
    </submittedName>
</protein>
<dbReference type="EMBL" id="SDRB02002341">
    <property type="protein sequence ID" value="THG19648.1"/>
    <property type="molecule type" value="Genomic_DNA"/>
</dbReference>
<evidence type="ECO:0000256" key="1">
    <source>
        <dbReference type="SAM" id="MobiDB-lite"/>
    </source>
</evidence>
<sequence>MEDKPWEFSSISVKLLADTMDFLEKTLSYLSSLSSDPLFSTIITLYTILLLYFPKIFLGIVFSPVLISTGILLLTLLRLGAIQSVEKEFNSTELEQTHHHHDSTVEDRKWVSIESNSESKTEMGLDPNPFYAVSFVEWDVRAPLEVIYEVYEGEEDEQNDDVLEDKEERYPSLSLYYPESDSDSSSDFDFPVIGEWESPERLCFRWDEEDRDGLIEIELDDGKRTSELFHFEEDNLIEIDISPARMMRFPAKNGKFSGDNYSNTRNTESNTNGTQLL</sequence>
<dbReference type="PANTHER" id="PTHR37746:SF1">
    <property type="entry name" value="TRANSMEMBRANE PROTEIN"/>
    <property type="match status" value="1"/>
</dbReference>
<evidence type="ECO:0000256" key="2">
    <source>
        <dbReference type="SAM" id="Phobius"/>
    </source>
</evidence>